<evidence type="ECO:0000256" key="3">
    <source>
        <dbReference type="ARBA" id="ARBA00022692"/>
    </source>
</evidence>
<gene>
    <name evidence="8" type="ORF">Cpir12675_006753</name>
</gene>
<dbReference type="NCBIfam" id="TIGR00800">
    <property type="entry name" value="ncs1"/>
    <property type="match status" value="1"/>
</dbReference>
<feature type="transmembrane region" description="Helical" evidence="7">
    <location>
        <begin position="331"/>
        <end position="349"/>
    </location>
</feature>
<evidence type="ECO:0000256" key="5">
    <source>
        <dbReference type="ARBA" id="ARBA00023136"/>
    </source>
</evidence>
<reference evidence="8 9" key="1">
    <citation type="journal article" date="2024" name="IMA Fungus">
        <title>IMA Genome - F19 : A genome assembly and annotation guide to empower mycologists, including annotated draft genome sequences of Ceratocystis pirilliformis, Diaporthe australafricana, Fusarium ophioides, Paecilomyces lecythidis, and Sporothrix stenoceras.</title>
        <authorList>
            <person name="Aylward J."/>
            <person name="Wilson A.M."/>
            <person name="Visagie C.M."/>
            <person name="Spraker J."/>
            <person name="Barnes I."/>
            <person name="Buitendag C."/>
            <person name="Ceriani C."/>
            <person name="Del Mar Angel L."/>
            <person name="du Plessis D."/>
            <person name="Fuchs T."/>
            <person name="Gasser K."/>
            <person name="Kramer D."/>
            <person name="Li W."/>
            <person name="Munsamy K."/>
            <person name="Piso A."/>
            <person name="Price J.L."/>
            <person name="Sonnekus B."/>
            <person name="Thomas C."/>
            <person name="van der Nest A."/>
            <person name="van Dijk A."/>
            <person name="van Heerden A."/>
            <person name="van Vuuren N."/>
            <person name="Yilmaz N."/>
            <person name="Duong T.A."/>
            <person name="van der Merwe N.A."/>
            <person name="Wingfield M.J."/>
            <person name="Wingfield B.D."/>
        </authorList>
    </citation>
    <scope>NUCLEOTIDE SEQUENCE [LARGE SCALE GENOMIC DNA]</scope>
    <source>
        <strain evidence="8 9">CMW 12675</strain>
    </source>
</reference>
<keyword evidence="9" id="KW-1185">Reference proteome</keyword>
<accession>A0ABR3YHW8</accession>
<comment type="similarity">
    <text evidence="2">Belongs to the purine-cytosine permease (2.A.39) family.</text>
</comment>
<evidence type="ECO:0000256" key="2">
    <source>
        <dbReference type="ARBA" id="ARBA00008974"/>
    </source>
</evidence>
<name>A0ABR3YHW8_9PEZI</name>
<proteinExistence type="inferred from homology"/>
<feature type="compositionally biased region" description="Basic and acidic residues" evidence="6">
    <location>
        <begin position="533"/>
        <end position="550"/>
    </location>
</feature>
<feature type="transmembrane region" description="Helical" evidence="7">
    <location>
        <begin position="202"/>
        <end position="221"/>
    </location>
</feature>
<feature type="region of interest" description="Disordered" evidence="6">
    <location>
        <begin position="522"/>
        <end position="550"/>
    </location>
</feature>
<dbReference type="PANTHER" id="PTHR30618:SF0">
    <property type="entry name" value="PURINE-URACIL PERMEASE NCS1"/>
    <property type="match status" value="1"/>
</dbReference>
<sequence length="550" mass="60734">MSWLQNAKAKTRSLDSWRLPKQTSTLAPPHIWTNADMDPVPPSMRTWSIWTWMGYWCSDAINIGTWQAASSIIAVGLTWRDAIPIVVVATTVVAIPMVLNGAMGARLHVPFSVVVRAGFGYYFAYYCIVSRAVLAAFWLGIQSVSGSQCITIMLEAIWPSYANIKNHLPDDAGMTTKGMISYFLFWVVQMPMLLIPPRKLKWLFITKMVVAPIVALATLGWCVNKAGGTGNIFDQKASVSGSTKAYLWLSCMTSITGSWSTMACNIADFSRYSRTRNGQFIQLPFIPAIFTVCSVIGIITTSAGHAIWGVYLWNPLDILAKWLEMGSGGRVAAFFAAVAWFIVQVGSNITSNCISAANDLTVLFPKWVNIHRGCIITAIVGGWAFVPWKILASATSFLAFMGGYAVFLGPIAGIIVSDYWLVRRLHVDVPAMYNPDGRYHYWHGINWRALATVICCSSPNLPGLAKAIDPDSVHISKGASNLYTFNYLFGFATSVFLYWLLSTISPPTESLVSKTIFGNEDSRQGMDNLDDASNEKRQLSLLPQEKESWN</sequence>
<feature type="transmembrane region" description="Helical" evidence="7">
    <location>
        <begin position="370"/>
        <end position="391"/>
    </location>
</feature>
<dbReference type="InterPro" id="IPR045225">
    <property type="entry name" value="Uracil/uridine/allantoin_perm"/>
</dbReference>
<feature type="transmembrane region" description="Helical" evidence="7">
    <location>
        <begin position="82"/>
        <end position="103"/>
    </location>
</feature>
<evidence type="ECO:0000256" key="1">
    <source>
        <dbReference type="ARBA" id="ARBA00004141"/>
    </source>
</evidence>
<dbReference type="CDD" id="cd11482">
    <property type="entry name" value="SLC-NCS1sbd_NRT1-like"/>
    <property type="match status" value="1"/>
</dbReference>
<organism evidence="8 9">
    <name type="scientific">Ceratocystis pirilliformis</name>
    <dbReference type="NCBI Taxonomy" id="259994"/>
    <lineage>
        <taxon>Eukaryota</taxon>
        <taxon>Fungi</taxon>
        <taxon>Dikarya</taxon>
        <taxon>Ascomycota</taxon>
        <taxon>Pezizomycotina</taxon>
        <taxon>Sordariomycetes</taxon>
        <taxon>Hypocreomycetidae</taxon>
        <taxon>Microascales</taxon>
        <taxon>Ceratocystidaceae</taxon>
        <taxon>Ceratocystis</taxon>
    </lineage>
</organism>
<dbReference type="InterPro" id="IPR001248">
    <property type="entry name" value="Pur-cyt_permease"/>
</dbReference>
<dbReference type="EMBL" id="JAWDJO010000367">
    <property type="protein sequence ID" value="KAL1887014.1"/>
    <property type="molecule type" value="Genomic_DNA"/>
</dbReference>
<protein>
    <recommendedName>
        <fullName evidence="10">Permease</fullName>
    </recommendedName>
</protein>
<dbReference type="Pfam" id="PF02133">
    <property type="entry name" value="Transp_cyt_pur"/>
    <property type="match status" value="1"/>
</dbReference>
<keyword evidence="4 7" id="KW-1133">Transmembrane helix</keyword>
<evidence type="ECO:0008006" key="10">
    <source>
        <dbReference type="Google" id="ProtNLM"/>
    </source>
</evidence>
<feature type="transmembrane region" description="Helical" evidence="7">
    <location>
        <begin position="397"/>
        <end position="422"/>
    </location>
</feature>
<comment type="subcellular location">
    <subcellularLocation>
        <location evidence="1">Membrane</location>
        <topology evidence="1">Multi-pass membrane protein</topology>
    </subcellularLocation>
</comment>
<comment type="caution">
    <text evidence="8">The sequence shown here is derived from an EMBL/GenBank/DDBJ whole genome shotgun (WGS) entry which is preliminary data.</text>
</comment>
<feature type="transmembrane region" description="Helical" evidence="7">
    <location>
        <begin position="245"/>
        <end position="267"/>
    </location>
</feature>
<dbReference type="InterPro" id="IPR012681">
    <property type="entry name" value="NCS1"/>
</dbReference>
<dbReference type="Gene3D" id="1.10.4160.10">
    <property type="entry name" value="Hydantoin permease"/>
    <property type="match status" value="1"/>
</dbReference>
<keyword evidence="3 7" id="KW-0812">Transmembrane</keyword>
<evidence type="ECO:0000256" key="4">
    <source>
        <dbReference type="ARBA" id="ARBA00022989"/>
    </source>
</evidence>
<feature type="transmembrane region" description="Helical" evidence="7">
    <location>
        <begin position="482"/>
        <end position="501"/>
    </location>
</feature>
<evidence type="ECO:0000256" key="6">
    <source>
        <dbReference type="SAM" id="MobiDB-lite"/>
    </source>
</evidence>
<dbReference type="PANTHER" id="PTHR30618">
    <property type="entry name" value="NCS1 FAMILY PURINE/PYRIMIDINE TRANSPORTER"/>
    <property type="match status" value="1"/>
</dbReference>
<evidence type="ECO:0000313" key="9">
    <source>
        <dbReference type="Proteomes" id="UP001583280"/>
    </source>
</evidence>
<evidence type="ECO:0000256" key="7">
    <source>
        <dbReference type="SAM" id="Phobius"/>
    </source>
</evidence>
<feature type="transmembrane region" description="Helical" evidence="7">
    <location>
        <begin position="288"/>
        <end position="311"/>
    </location>
</feature>
<dbReference type="Proteomes" id="UP001583280">
    <property type="component" value="Unassembled WGS sequence"/>
</dbReference>
<keyword evidence="5 7" id="KW-0472">Membrane</keyword>
<evidence type="ECO:0000313" key="8">
    <source>
        <dbReference type="EMBL" id="KAL1887014.1"/>
    </source>
</evidence>